<dbReference type="Pfam" id="PF08463">
    <property type="entry name" value="EcoEI_R_C"/>
    <property type="match status" value="1"/>
</dbReference>
<dbReference type="Proteomes" id="UP001524587">
    <property type="component" value="Unassembled WGS sequence"/>
</dbReference>
<evidence type="ECO:0000259" key="1">
    <source>
        <dbReference type="Pfam" id="PF08463"/>
    </source>
</evidence>
<sequence>MAAVAEERRTRALAIFDDPALRRVLIDQKKLSEVVIDDISHDVVVSSLWDEGRATAVIADFDRFLHTHRDRLAALRILYAQPAAGLAAHGRLTYAALEDLRDAMLQPPWLLDPLALWSAYRRLRADKVRANPAKTLTDIVALVRFALGQRDTLAPLSSDMAGRFNLWLGREDKAGRTYTPDQRAWLEAIRDYLAANIEIAPADLQDQFAPRGGIVGARRAFGPSLDTLLETLQDALVA</sequence>
<gene>
    <name evidence="2" type="ORF">NFI95_10435</name>
</gene>
<organism evidence="2 3">
    <name type="scientific">Endosaccharibacter trunci</name>
    <dbReference type="NCBI Taxonomy" id="2812733"/>
    <lineage>
        <taxon>Bacteria</taxon>
        <taxon>Pseudomonadati</taxon>
        <taxon>Pseudomonadota</taxon>
        <taxon>Alphaproteobacteria</taxon>
        <taxon>Acetobacterales</taxon>
        <taxon>Acetobacteraceae</taxon>
        <taxon>Endosaccharibacter</taxon>
    </lineage>
</organism>
<proteinExistence type="predicted"/>
<evidence type="ECO:0000313" key="3">
    <source>
        <dbReference type="Proteomes" id="UP001524587"/>
    </source>
</evidence>
<comment type="caution">
    <text evidence="2">The sequence shown here is derived from an EMBL/GenBank/DDBJ whole genome shotgun (WGS) entry which is preliminary data.</text>
</comment>
<keyword evidence="3" id="KW-1185">Reference proteome</keyword>
<feature type="domain" description="EcoEI R protein C-terminal" evidence="1">
    <location>
        <begin position="57"/>
        <end position="236"/>
    </location>
</feature>
<accession>A0ABT1W7M1</accession>
<reference evidence="2 3" key="1">
    <citation type="submission" date="2022-06" db="EMBL/GenBank/DDBJ databases">
        <title>Endosaccharibacter gen. nov., sp. nov., endophytic bacteria isolated from sugarcane.</title>
        <authorList>
            <person name="Pitiwittayakul N."/>
            <person name="Yukphan P."/>
            <person name="Charoenyingcharoen P."/>
            <person name="Tanasupawat S."/>
        </authorList>
    </citation>
    <scope>NUCLEOTIDE SEQUENCE [LARGE SCALE GENOMIC DNA]</scope>
    <source>
        <strain evidence="2 3">KSS8</strain>
    </source>
</reference>
<dbReference type="EMBL" id="JAMSKV010000008">
    <property type="protein sequence ID" value="MCQ8278869.1"/>
    <property type="molecule type" value="Genomic_DNA"/>
</dbReference>
<evidence type="ECO:0000313" key="2">
    <source>
        <dbReference type="EMBL" id="MCQ8278869.1"/>
    </source>
</evidence>
<name>A0ABT1W7M1_9PROT</name>
<protein>
    <recommendedName>
        <fullName evidence="1">EcoEI R protein C-terminal domain-containing protein</fullName>
    </recommendedName>
</protein>
<dbReference type="InterPro" id="IPR013670">
    <property type="entry name" value="EcoEI_R_C_dom"/>
</dbReference>